<feature type="region of interest" description="Disordered" evidence="2">
    <location>
        <begin position="553"/>
        <end position="600"/>
    </location>
</feature>
<dbReference type="PANTHER" id="PTHR46033:SF8">
    <property type="entry name" value="PROTEIN MAINTENANCE OF MERISTEMS-LIKE"/>
    <property type="match status" value="1"/>
</dbReference>
<keyword evidence="4" id="KW-0032">Aminotransferase</keyword>
<comment type="caution">
    <text evidence="4">The sequence shown here is derived from an EMBL/GenBank/DDBJ whole genome shotgun (WGS) entry which is preliminary data.</text>
</comment>
<protein>
    <submittedName>
        <fullName evidence="4">Aminotransferase-like mobile domain containing protein</fullName>
    </submittedName>
</protein>
<sequence>MGSDSSIDSCNIEVFPNSSMPNRSENPAFDYWDGPLTQLPYDPLGYINDLGAKLVEFGQKLSTLSDKYQELEKRHSQLQVRNGDLFDSQMTMISRMHESEREASTRIKFYEEENARLRKALDDIIEEAANQHKEHLNYRASHSLASPVAPKQTRNITPSEYFASRKDIINWYNELPLPVRNKVDAAEFRPLLSTQPITNLDGSLIQALAEKWWDTTHSFHFEHMGEMTLTPKDFSALTGLAVAGSPIRIDMNAHRRNADIVKYFGPAFRSVICRSVRVKWICETYRNQQCSNNEEEDILVRVFTLALIGSTIFSRSNGRQQLDDLCCGNIQIIGGLAYALEVLWSPWGDDASLPKYVSMSLPASESRILLLGPDGGQWYLAERVSMQSLGEQSFLIPKIPLRSMLVQEKLSFVNEKWAVHGKHGYNFIDDFSALTYEQYREMMFTRTTCEPENISSTENTSGAGDEDVFPLPPWTLLLPTEVGGQNIIAIPTDKGIENLQIPPHLKQVSIFTAKRLLRMIAGMQHVLVEHLISARETLNDYTETIENLRAELIQRGNPDPQARLIDPENNEADNVPNIEADNETNETTGNGDTGDVDSDW</sequence>
<feature type="coiled-coil region" evidence="1">
    <location>
        <begin position="54"/>
        <end position="134"/>
    </location>
</feature>
<accession>A0A2P5A790</accession>
<evidence type="ECO:0000256" key="2">
    <source>
        <dbReference type="SAM" id="MobiDB-lite"/>
    </source>
</evidence>
<feature type="domain" description="Aminotransferase-like plant mobile" evidence="3">
    <location>
        <begin position="200"/>
        <end position="319"/>
    </location>
</feature>
<proteinExistence type="predicted"/>
<keyword evidence="1" id="KW-0175">Coiled coil</keyword>
<dbReference type="EMBL" id="JXTC01001123">
    <property type="protein sequence ID" value="PON32401.1"/>
    <property type="molecule type" value="Genomic_DNA"/>
</dbReference>
<dbReference type="InterPro" id="IPR019557">
    <property type="entry name" value="AminoTfrase-like_pln_mobile"/>
</dbReference>
<dbReference type="Pfam" id="PF10536">
    <property type="entry name" value="PMD"/>
    <property type="match status" value="1"/>
</dbReference>
<dbReference type="InParanoid" id="A0A2P5A790"/>
<dbReference type="AlphaFoldDB" id="A0A2P5A790"/>
<dbReference type="Proteomes" id="UP000237000">
    <property type="component" value="Unassembled WGS sequence"/>
</dbReference>
<dbReference type="PANTHER" id="PTHR46033">
    <property type="entry name" value="PROTEIN MAIN-LIKE 2"/>
    <property type="match status" value="1"/>
</dbReference>
<gene>
    <name evidence="4" type="ORF">TorRG33x02_356410</name>
</gene>
<name>A0A2P5A790_TREOI</name>
<keyword evidence="5" id="KW-1185">Reference proteome</keyword>
<reference evidence="5" key="1">
    <citation type="submission" date="2016-06" db="EMBL/GenBank/DDBJ databases">
        <title>Parallel loss of symbiosis genes in relatives of nitrogen-fixing non-legume Parasponia.</title>
        <authorList>
            <person name="Van Velzen R."/>
            <person name="Holmer R."/>
            <person name="Bu F."/>
            <person name="Rutten L."/>
            <person name="Van Zeijl A."/>
            <person name="Liu W."/>
            <person name="Santuari L."/>
            <person name="Cao Q."/>
            <person name="Sharma T."/>
            <person name="Shen D."/>
            <person name="Roswanjaya Y."/>
            <person name="Wardhani T."/>
            <person name="Kalhor M.S."/>
            <person name="Jansen J."/>
            <person name="Van den Hoogen J."/>
            <person name="Gungor B."/>
            <person name="Hartog M."/>
            <person name="Hontelez J."/>
            <person name="Verver J."/>
            <person name="Yang W.-C."/>
            <person name="Schijlen E."/>
            <person name="Repin R."/>
            <person name="Schilthuizen M."/>
            <person name="Schranz E."/>
            <person name="Heidstra R."/>
            <person name="Miyata K."/>
            <person name="Fedorova E."/>
            <person name="Kohlen W."/>
            <person name="Bisseling T."/>
            <person name="Smit S."/>
            <person name="Geurts R."/>
        </authorList>
    </citation>
    <scope>NUCLEOTIDE SEQUENCE [LARGE SCALE GENOMIC DNA]</scope>
    <source>
        <strain evidence="5">cv. RG33-2</strain>
    </source>
</reference>
<dbReference type="STRING" id="63057.A0A2P5A790"/>
<dbReference type="InterPro" id="IPR044824">
    <property type="entry name" value="MAIN-like"/>
</dbReference>
<evidence type="ECO:0000259" key="3">
    <source>
        <dbReference type="Pfam" id="PF10536"/>
    </source>
</evidence>
<evidence type="ECO:0000313" key="5">
    <source>
        <dbReference type="Proteomes" id="UP000237000"/>
    </source>
</evidence>
<keyword evidence="4" id="KW-0808">Transferase</keyword>
<dbReference type="GO" id="GO:0008483">
    <property type="term" value="F:transaminase activity"/>
    <property type="evidence" value="ECO:0007669"/>
    <property type="project" value="UniProtKB-KW"/>
</dbReference>
<evidence type="ECO:0000313" key="4">
    <source>
        <dbReference type="EMBL" id="PON32401.1"/>
    </source>
</evidence>
<dbReference type="GO" id="GO:0010073">
    <property type="term" value="P:meristem maintenance"/>
    <property type="evidence" value="ECO:0007669"/>
    <property type="project" value="InterPro"/>
</dbReference>
<organism evidence="4 5">
    <name type="scientific">Trema orientale</name>
    <name type="common">Charcoal tree</name>
    <name type="synonym">Celtis orientalis</name>
    <dbReference type="NCBI Taxonomy" id="63057"/>
    <lineage>
        <taxon>Eukaryota</taxon>
        <taxon>Viridiplantae</taxon>
        <taxon>Streptophyta</taxon>
        <taxon>Embryophyta</taxon>
        <taxon>Tracheophyta</taxon>
        <taxon>Spermatophyta</taxon>
        <taxon>Magnoliopsida</taxon>
        <taxon>eudicotyledons</taxon>
        <taxon>Gunneridae</taxon>
        <taxon>Pentapetalae</taxon>
        <taxon>rosids</taxon>
        <taxon>fabids</taxon>
        <taxon>Rosales</taxon>
        <taxon>Cannabaceae</taxon>
        <taxon>Trema</taxon>
    </lineage>
</organism>
<dbReference type="OrthoDB" id="1938336at2759"/>
<evidence type="ECO:0000256" key="1">
    <source>
        <dbReference type="SAM" id="Coils"/>
    </source>
</evidence>